<accession>A0A369TDI4</accession>
<keyword evidence="3" id="KW-0378">Hydrolase</keyword>
<comment type="similarity">
    <text evidence="1">Belongs to the peptidase M24B family.</text>
</comment>
<dbReference type="GO" id="GO:0046872">
    <property type="term" value="F:metal ion binding"/>
    <property type="evidence" value="ECO:0007669"/>
    <property type="project" value="UniProtKB-KW"/>
</dbReference>
<protein>
    <submittedName>
        <fullName evidence="8">Aminopeptidase P family protein</fullName>
    </submittedName>
</protein>
<dbReference type="Gene3D" id="3.90.230.10">
    <property type="entry name" value="Creatinase/methionine aminopeptidase superfamily"/>
    <property type="match status" value="1"/>
</dbReference>
<evidence type="ECO:0000256" key="4">
    <source>
        <dbReference type="SAM" id="MobiDB-lite"/>
    </source>
</evidence>
<evidence type="ECO:0000256" key="3">
    <source>
        <dbReference type="ARBA" id="ARBA00022801"/>
    </source>
</evidence>
<comment type="caution">
    <text evidence="8">The sequence shown here is derived from an EMBL/GenBank/DDBJ whole genome shotgun (WGS) entry which is preliminary data.</text>
</comment>
<feature type="domain" description="Peptidase M24" evidence="5">
    <location>
        <begin position="395"/>
        <end position="613"/>
    </location>
</feature>
<dbReference type="EMBL" id="QPMH01000005">
    <property type="protein sequence ID" value="RDD62445.1"/>
    <property type="molecule type" value="Genomic_DNA"/>
</dbReference>
<dbReference type="PANTHER" id="PTHR43763">
    <property type="entry name" value="XAA-PRO AMINOPEPTIDASE 1"/>
    <property type="match status" value="1"/>
</dbReference>
<dbReference type="GO" id="GO:0005737">
    <property type="term" value="C:cytoplasm"/>
    <property type="evidence" value="ECO:0007669"/>
    <property type="project" value="UniProtKB-ARBA"/>
</dbReference>
<feature type="domain" description="Peptidase M24 C-terminal" evidence="7">
    <location>
        <begin position="623"/>
        <end position="683"/>
    </location>
</feature>
<dbReference type="Pfam" id="PF00557">
    <property type="entry name" value="Peptidase_M24"/>
    <property type="match status" value="1"/>
</dbReference>
<dbReference type="Proteomes" id="UP000253941">
    <property type="component" value="Unassembled WGS sequence"/>
</dbReference>
<feature type="compositionally biased region" description="Basic and acidic residues" evidence="4">
    <location>
        <begin position="388"/>
        <end position="398"/>
    </location>
</feature>
<dbReference type="Gene3D" id="3.40.350.10">
    <property type="entry name" value="Creatinase/prolidase N-terminal domain"/>
    <property type="match status" value="2"/>
</dbReference>
<dbReference type="PANTHER" id="PTHR43763:SF6">
    <property type="entry name" value="XAA-PRO AMINOPEPTIDASE 1"/>
    <property type="match status" value="1"/>
</dbReference>
<evidence type="ECO:0000259" key="6">
    <source>
        <dbReference type="Pfam" id="PF01321"/>
    </source>
</evidence>
<name>A0A369TDI4_9PROT</name>
<dbReference type="InterPro" id="IPR032416">
    <property type="entry name" value="Peptidase_M24_C"/>
</dbReference>
<keyword evidence="8" id="KW-0031">Aminopeptidase</keyword>
<dbReference type="GO" id="GO:0070006">
    <property type="term" value="F:metalloaminopeptidase activity"/>
    <property type="evidence" value="ECO:0007669"/>
    <property type="project" value="InterPro"/>
</dbReference>
<dbReference type="InterPro" id="IPR000587">
    <property type="entry name" value="Creatinase_N"/>
</dbReference>
<dbReference type="SUPFAM" id="SSF55920">
    <property type="entry name" value="Creatinase/aminopeptidase"/>
    <property type="match status" value="1"/>
</dbReference>
<evidence type="ECO:0000313" key="9">
    <source>
        <dbReference type="Proteomes" id="UP000253941"/>
    </source>
</evidence>
<feature type="region of interest" description="Disordered" evidence="4">
    <location>
        <begin position="372"/>
        <end position="398"/>
    </location>
</feature>
<evidence type="ECO:0000256" key="1">
    <source>
        <dbReference type="ARBA" id="ARBA00008766"/>
    </source>
</evidence>
<evidence type="ECO:0000256" key="2">
    <source>
        <dbReference type="ARBA" id="ARBA00022723"/>
    </source>
</evidence>
<proteinExistence type="inferred from homology"/>
<sequence length="691" mass="73871">MTADGNGGQDREIDSLLRSEGARLDAAGVRDLVAGVVAAPTPTVNGDAWMRLVADAPTDTLRQRLRALRQEAEAGADGGLCEGKAASGERIELLRAELARCGLDGFVVPRADAHQGESVPPHAQRLAWLTGFTGSAGLAVVMRDTAAVFVDGRYTIQVREEVDTGLFTPRHVTEEPPSDWIAENLGEGGKLGYDPWLHTPEGLASLRAAAERAGGSAVAIEGNPIDAVWNNRPAEPVSPAVPHDLAYAGEPARDKQVAVAEAVRRRDADAAVLTLPDSIAWLLNVRGGDVAHTPLVLSFAIIDADGQVDWFVDPRKLTGELRDTLGETVRLRRPDELGPALDALAAAGQRVMADPASAPSWVFDRLENAAAEPVRGEDPVQRPKARKNTAELEGSRAAHRRDGAAMSRFLAWLSREAPARAERGEPVTEIEAAEALAALRRGLDLFRDLSFETISGAGPHGALPHYRVSEASNRALNAGELYLVDSGAQYLDGTTDITRTIAVGTPTPEMQAHYTRVLKGHIALATARFPKGTTGSQIDTLARAPMWQAGLDYDHGTGHGVGSYLGVHEGPQRISKVPNRVPLEPGMICSNEPGYYREGAYGIRIENLVAVREDVREGSDEREMLAFETLTLAPFCRALIDTALLDAAELAWIDAYHARVAETLTPLLDDQTAVWVRAETAPLAGAVGTPA</sequence>
<dbReference type="InterPro" id="IPR000994">
    <property type="entry name" value="Pept_M24"/>
</dbReference>
<dbReference type="SUPFAM" id="SSF53092">
    <property type="entry name" value="Creatinase/prolidase N-terminal domain"/>
    <property type="match status" value="2"/>
</dbReference>
<dbReference type="Pfam" id="PF16188">
    <property type="entry name" value="Peptidase_M24_C"/>
    <property type="match status" value="1"/>
</dbReference>
<dbReference type="Pfam" id="PF16189">
    <property type="entry name" value="Creatinase_N_2"/>
    <property type="match status" value="1"/>
</dbReference>
<evidence type="ECO:0000259" key="7">
    <source>
        <dbReference type="Pfam" id="PF16188"/>
    </source>
</evidence>
<evidence type="ECO:0000259" key="5">
    <source>
        <dbReference type="Pfam" id="PF00557"/>
    </source>
</evidence>
<dbReference type="InterPro" id="IPR033740">
    <property type="entry name" value="Pept_M24B"/>
</dbReference>
<dbReference type="CDD" id="cd01085">
    <property type="entry name" value="APP"/>
    <property type="match status" value="1"/>
</dbReference>
<keyword evidence="9" id="KW-1185">Reference proteome</keyword>
<feature type="domain" description="Creatinase N-terminal" evidence="6">
    <location>
        <begin position="90"/>
        <end position="212"/>
    </location>
</feature>
<dbReference type="Pfam" id="PF01321">
    <property type="entry name" value="Creatinase_N"/>
    <property type="match status" value="1"/>
</dbReference>
<organism evidence="8 9">
    <name type="scientific">Ferruginivarius sediminum</name>
    <dbReference type="NCBI Taxonomy" id="2661937"/>
    <lineage>
        <taxon>Bacteria</taxon>
        <taxon>Pseudomonadati</taxon>
        <taxon>Pseudomonadota</taxon>
        <taxon>Alphaproteobacteria</taxon>
        <taxon>Rhodospirillales</taxon>
        <taxon>Rhodospirillaceae</taxon>
        <taxon>Ferruginivarius</taxon>
    </lineage>
</organism>
<gene>
    <name evidence="8" type="ORF">DRB17_07280</name>
</gene>
<keyword evidence="2" id="KW-0479">Metal-binding</keyword>
<keyword evidence="8" id="KW-0645">Protease</keyword>
<reference evidence="8 9" key="1">
    <citation type="submission" date="2018-07" db="EMBL/GenBank/DDBJ databases">
        <title>Venubactetium sediminum gen. nov., sp. nov., isolated from a marine solar saltern.</title>
        <authorList>
            <person name="Wang S."/>
        </authorList>
    </citation>
    <scope>NUCLEOTIDE SEQUENCE [LARGE SCALE GENOMIC DNA]</scope>
    <source>
        <strain evidence="8 9">WD2A32</strain>
    </source>
</reference>
<dbReference type="InterPro" id="IPR050422">
    <property type="entry name" value="X-Pro_aminopeptidase_P"/>
</dbReference>
<dbReference type="InterPro" id="IPR036005">
    <property type="entry name" value="Creatinase/aminopeptidase-like"/>
</dbReference>
<dbReference type="RefSeq" id="WP_114581541.1">
    <property type="nucleotide sequence ID" value="NZ_QPMH01000005.1"/>
</dbReference>
<dbReference type="AlphaFoldDB" id="A0A369TDI4"/>
<evidence type="ECO:0000313" key="8">
    <source>
        <dbReference type="EMBL" id="RDD62445.1"/>
    </source>
</evidence>
<dbReference type="FunFam" id="3.90.230.10:FF:000009">
    <property type="entry name" value="xaa-Pro aminopeptidase 2"/>
    <property type="match status" value="1"/>
</dbReference>
<dbReference type="InterPro" id="IPR029149">
    <property type="entry name" value="Creatin/AminoP/Spt16_N"/>
</dbReference>